<sequence>MEPKNHDQDKLKADFTEKNAQNPEKGLDNWNERLDENLEPKDHNDPVADEHAKDFSEKYGSGDQSDSGSNN</sequence>
<feature type="compositionally biased region" description="Basic and acidic residues" evidence="1">
    <location>
        <begin position="1"/>
        <end position="17"/>
    </location>
</feature>
<feature type="region of interest" description="Disordered" evidence="1">
    <location>
        <begin position="1"/>
        <end position="71"/>
    </location>
</feature>
<evidence type="ECO:0000313" key="3">
    <source>
        <dbReference type="Proteomes" id="UP000594759"/>
    </source>
</evidence>
<accession>A0A7S9KZK2</accession>
<evidence type="ECO:0000256" key="1">
    <source>
        <dbReference type="SAM" id="MobiDB-lite"/>
    </source>
</evidence>
<dbReference type="AlphaFoldDB" id="A0A7S9KZK2"/>
<dbReference type="Proteomes" id="UP000594759">
    <property type="component" value="Chromosome"/>
</dbReference>
<reference evidence="2 3" key="1">
    <citation type="submission" date="2020-11" db="EMBL/GenBank/DDBJ databases">
        <title>Pedobacter endophytica, an endophytic bacteria isolated form Carex pumila.</title>
        <authorList>
            <person name="Peng Y."/>
            <person name="Jiang L."/>
            <person name="Lee J."/>
        </authorList>
    </citation>
    <scope>NUCLEOTIDE SEQUENCE [LARGE SCALE GENOMIC DNA]</scope>
    <source>
        <strain evidence="2 3">JBR3-12</strain>
    </source>
</reference>
<gene>
    <name evidence="2" type="ORF">IZT61_00170</name>
</gene>
<organism evidence="2 3">
    <name type="scientific">Pedobacter endophyticus</name>
    <dbReference type="NCBI Taxonomy" id="2789740"/>
    <lineage>
        <taxon>Bacteria</taxon>
        <taxon>Pseudomonadati</taxon>
        <taxon>Bacteroidota</taxon>
        <taxon>Sphingobacteriia</taxon>
        <taxon>Sphingobacteriales</taxon>
        <taxon>Sphingobacteriaceae</taxon>
        <taxon>Pedobacter</taxon>
    </lineage>
</organism>
<dbReference type="RefSeq" id="WP_196099200.1">
    <property type="nucleotide sequence ID" value="NZ_CP064939.1"/>
</dbReference>
<feature type="compositionally biased region" description="Basic and acidic residues" evidence="1">
    <location>
        <begin position="25"/>
        <end position="57"/>
    </location>
</feature>
<dbReference type="EMBL" id="CP064939">
    <property type="protein sequence ID" value="QPH39734.1"/>
    <property type="molecule type" value="Genomic_DNA"/>
</dbReference>
<protein>
    <submittedName>
        <fullName evidence="2">Uncharacterized protein</fullName>
    </submittedName>
</protein>
<name>A0A7S9KZK2_9SPHI</name>
<dbReference type="KEGG" id="pex:IZT61_00170"/>
<keyword evidence="3" id="KW-1185">Reference proteome</keyword>
<evidence type="ECO:0000313" key="2">
    <source>
        <dbReference type="EMBL" id="QPH39734.1"/>
    </source>
</evidence>
<proteinExistence type="predicted"/>
<feature type="compositionally biased region" description="Low complexity" evidence="1">
    <location>
        <begin position="61"/>
        <end position="71"/>
    </location>
</feature>